<dbReference type="InterPro" id="IPR050505">
    <property type="entry name" value="WDR55/POC1"/>
</dbReference>
<evidence type="ECO:0000313" key="7">
    <source>
        <dbReference type="Proteomes" id="UP000054024"/>
    </source>
</evidence>
<dbReference type="PANTHER" id="PTHR44019:SF8">
    <property type="entry name" value="POC1 CENTRIOLAR PROTEIN HOMOLOG"/>
    <property type="match status" value="1"/>
</dbReference>
<feature type="transmembrane region" description="Helical" evidence="4">
    <location>
        <begin position="25"/>
        <end position="43"/>
    </location>
</feature>
<reference evidence="6 7" key="1">
    <citation type="submission" date="2015-10" db="EMBL/GenBank/DDBJ databases">
        <title>Draft genome sequence of Streptomyces curacoi DSM 40107, type strain for the species Streptomyces curacoi.</title>
        <authorList>
            <person name="Ruckert C."/>
            <person name="Winkler A."/>
            <person name="Kalinowski J."/>
            <person name="Kampfer P."/>
            <person name="Glaeser S."/>
        </authorList>
    </citation>
    <scope>NUCLEOTIDE SEQUENCE [LARGE SCALE GENOMIC DNA]</scope>
    <source>
        <strain evidence="6 7">DSM 40107</strain>
    </source>
</reference>
<dbReference type="STRING" id="146536.AQI70_11535"/>
<dbReference type="EMBL" id="LMWJ01000007">
    <property type="protein sequence ID" value="KUM78119.1"/>
    <property type="molecule type" value="Genomic_DNA"/>
</dbReference>
<keyword evidence="2" id="KW-0677">Repeat</keyword>
<keyword evidence="7" id="KW-1185">Reference proteome</keyword>
<evidence type="ECO:0000256" key="4">
    <source>
        <dbReference type="SAM" id="Phobius"/>
    </source>
</evidence>
<dbReference type="GO" id="GO:0007165">
    <property type="term" value="P:signal transduction"/>
    <property type="evidence" value="ECO:0007669"/>
    <property type="project" value="InterPro"/>
</dbReference>
<comment type="caution">
    <text evidence="6">The sequence shown here is derived from an EMBL/GenBank/DDBJ whole genome shotgun (WGS) entry which is preliminary data.</text>
</comment>
<dbReference type="AlphaFoldDB" id="A0A117PEK7"/>
<dbReference type="InterPro" id="IPR035897">
    <property type="entry name" value="Toll_tir_struct_dom_sf"/>
</dbReference>
<evidence type="ECO:0000256" key="3">
    <source>
        <dbReference type="SAM" id="MobiDB-lite"/>
    </source>
</evidence>
<feature type="transmembrane region" description="Helical" evidence="4">
    <location>
        <begin position="165"/>
        <end position="183"/>
    </location>
</feature>
<dbReference type="Proteomes" id="UP000054024">
    <property type="component" value="Unassembled WGS sequence"/>
</dbReference>
<feature type="region of interest" description="Disordered" evidence="3">
    <location>
        <begin position="671"/>
        <end position="692"/>
    </location>
</feature>
<name>A0A117PEK7_9ACTN</name>
<dbReference type="PANTHER" id="PTHR44019">
    <property type="entry name" value="WD REPEAT-CONTAINING PROTEIN 55"/>
    <property type="match status" value="1"/>
</dbReference>
<dbReference type="PROSITE" id="PS50104">
    <property type="entry name" value="TIR"/>
    <property type="match status" value="1"/>
</dbReference>
<feature type="domain" description="TIR" evidence="5">
    <location>
        <begin position="277"/>
        <end position="411"/>
    </location>
</feature>
<proteinExistence type="predicted"/>
<protein>
    <recommendedName>
        <fullName evidence="5">TIR domain-containing protein</fullName>
    </recommendedName>
</protein>
<dbReference type="InterPro" id="IPR000157">
    <property type="entry name" value="TIR_dom"/>
</dbReference>
<dbReference type="SUPFAM" id="SSF50969">
    <property type="entry name" value="YVTN repeat-like/Quinoprotein amine dehydrogenase"/>
    <property type="match status" value="1"/>
</dbReference>
<feature type="transmembrane region" description="Helical" evidence="4">
    <location>
        <begin position="489"/>
        <end position="510"/>
    </location>
</feature>
<dbReference type="InterPro" id="IPR011047">
    <property type="entry name" value="Quinoprotein_ADH-like_sf"/>
</dbReference>
<keyword evidence="4" id="KW-0812">Transmembrane</keyword>
<dbReference type="SUPFAM" id="SSF50998">
    <property type="entry name" value="Quinoprotein alcohol dehydrogenase-like"/>
    <property type="match status" value="1"/>
</dbReference>
<evidence type="ECO:0000313" key="6">
    <source>
        <dbReference type="EMBL" id="KUM78119.1"/>
    </source>
</evidence>
<keyword evidence="4" id="KW-0472">Membrane</keyword>
<evidence type="ECO:0000259" key="5">
    <source>
        <dbReference type="PROSITE" id="PS50104"/>
    </source>
</evidence>
<gene>
    <name evidence="6" type="ORF">AQI70_11535</name>
</gene>
<evidence type="ECO:0000256" key="1">
    <source>
        <dbReference type="ARBA" id="ARBA00022574"/>
    </source>
</evidence>
<dbReference type="Gene3D" id="3.40.50.10140">
    <property type="entry name" value="Toll/interleukin-1 receptor homology (TIR) domain"/>
    <property type="match status" value="1"/>
</dbReference>
<dbReference type="InterPro" id="IPR011044">
    <property type="entry name" value="Quino_amine_DH_bsu"/>
</dbReference>
<dbReference type="Pfam" id="PF13676">
    <property type="entry name" value="TIR_2"/>
    <property type="match status" value="1"/>
</dbReference>
<feature type="transmembrane region" description="Helical" evidence="4">
    <location>
        <begin position="115"/>
        <end position="136"/>
    </location>
</feature>
<keyword evidence="1" id="KW-0853">WD repeat</keyword>
<dbReference type="Gene3D" id="2.130.10.10">
    <property type="entry name" value="YVTN repeat-like/Quinoprotein amine dehydrogenase"/>
    <property type="match status" value="3"/>
</dbReference>
<accession>A0A117PEK7</accession>
<feature type="transmembrane region" description="Helical" evidence="4">
    <location>
        <begin position="228"/>
        <end position="247"/>
    </location>
</feature>
<organism evidence="6 7">
    <name type="scientific">Streptomyces curacoi</name>
    <dbReference type="NCBI Taxonomy" id="146536"/>
    <lineage>
        <taxon>Bacteria</taxon>
        <taxon>Bacillati</taxon>
        <taxon>Actinomycetota</taxon>
        <taxon>Actinomycetes</taxon>
        <taxon>Kitasatosporales</taxon>
        <taxon>Streptomycetaceae</taxon>
        <taxon>Streptomyces</taxon>
    </lineage>
</organism>
<dbReference type="InterPro" id="IPR015943">
    <property type="entry name" value="WD40/YVTN_repeat-like_dom_sf"/>
</dbReference>
<dbReference type="SUPFAM" id="SSF52200">
    <property type="entry name" value="Toll/Interleukin receptor TIR domain"/>
    <property type="match status" value="1"/>
</dbReference>
<sequence length="1247" mass="134642">MARQVPLRRGWSGWSAALRTDTGRTAAWFLSCLVGWALFLPFVGPWPALLGLVVPFVVHSPGPPLFAAWKAARTGGATAAWSGRRLLRPQALAPLLGVALAGSWLVRALPYGSFLFWECLLLVAASLSLLVLWSALEVTVDGVRLGQEQSGPAGRRRARPSGRSLAAQALALATAAGIAAWLTRLMGHTLRSRAAASPDAEGIADVLRRLDAHFSGSAFGPTYERHQYWAALVAGAALLAALVSRLLRDLASRTGPVEDPFSGSGSGQRSDAPLAQPTGKVFLSYSRRDTELARRITRSLEGRLQDIWVDWEAIEPSEQWRRAIREGIRRSDALIVLLSENSLRSAYCRDECEYAIELGKRVLPVLADPSLDGRTTAVMREHDWDRLLAYQRLPMIEEGDEAFERGIEGIVSFVTQEYRWVAFHTRLGNLAHEWWDSGCKRGLLLRAEELSLARQWQEHPVHAKLRVSLTEQQTHYLGESRRAARRRTLLVRSALAAVTATVVTAGSLAVTAQGDADDQRRKALSRNLAAASLSLAETEPEKAVQLALAAYGQAGTTEARGALVSHLARLDHVRTIIAPGKGEVSLLSMSPDGRLLFIERDHATTQIWDMRAARGRGTVKGRLLSWQDGGARSVTADGRTLALRVGQRGERITLVDTTTLRTKDTFSFSQSGAGTSISDQGGGLSPDGSHLMAAANDESDSVSVWHVPGHRTVSTLSCESMRMAPSGKTLVCGRGEQVSVLGLPDLRPRRTLHTSAWSFEGYTVDDGVVVDYGQSVSADGHDDRPGQARVYRPGWSQPWIPGRDLTLDSGMVLRDGRHALLRSTDMKRWELWDLRTRKRVRKAADQKSAVHGIRATAPLEAEYSDTAGDSESASADGSTVATLTKDGSVVIWVRDGSGHLTEHRAFPPAERPYNGFAVSPRTDTVAMTDSRRPVVHLRSSRTGHASGSIRLAALGTNVAFNEDGTLLAVAEHAGAGKQSPVEVFQIPGGRRVAGMHYTPGLKSGLPRLLFSPDNQLLYGVLQGESRVTAWDLSTGAETHDYAADPLGDGYADQADLSADGTRLALTGRQQTVILWDTASGERLPFKVRDAKYAALGPDGRTLATVNMDNGALDSWGGGSVSLWDIGTGKRTGRSFVPEGGVFGVWFSPDGNTLAVISDSGPVDVKLSLWDVAGHRRIGPDLLTTQRDAAVSFTEDGSRLDIADASGSTKLHVTPEAWVSALCGMLTGPLDDADWRQAAPGGQYRSPC</sequence>
<dbReference type="SMART" id="SM00255">
    <property type="entry name" value="TIR"/>
    <property type="match status" value="1"/>
</dbReference>
<evidence type="ECO:0000256" key="2">
    <source>
        <dbReference type="ARBA" id="ARBA00022737"/>
    </source>
</evidence>
<keyword evidence="4" id="KW-1133">Transmembrane helix</keyword>